<dbReference type="PANTHER" id="PTHR15261:SF4">
    <property type="entry name" value="THROMBOSPONDIN-TYPE LAMININ G DOMAIN AND EAR REPEAT-CONTAINING PROTEIN"/>
    <property type="match status" value="1"/>
</dbReference>
<evidence type="ECO:0000313" key="5">
    <source>
        <dbReference type="RefSeq" id="XP_019630756.1"/>
    </source>
</evidence>
<dbReference type="Gene3D" id="6.10.140.2190">
    <property type="match status" value="1"/>
</dbReference>
<evidence type="ECO:0000256" key="1">
    <source>
        <dbReference type="ARBA" id="ARBA00022729"/>
    </source>
</evidence>
<name>A0A6P4ZMB8_BRABE</name>
<evidence type="ECO:0000313" key="4">
    <source>
        <dbReference type="Proteomes" id="UP000515135"/>
    </source>
</evidence>
<feature type="chain" id="PRO_5028349075" evidence="3">
    <location>
        <begin position="18"/>
        <end position="2150"/>
    </location>
</feature>
<dbReference type="InterPro" id="IPR009039">
    <property type="entry name" value="EAR"/>
</dbReference>
<feature type="signal peptide" evidence="3">
    <location>
        <begin position="1"/>
        <end position="17"/>
    </location>
</feature>
<dbReference type="PANTHER" id="PTHR15261">
    <property type="entry name" value="THROMBOSPONDIN-TYPE LAMININ G DOMAIN AND EAR REPEAT-CONTAINING"/>
    <property type="match status" value="1"/>
</dbReference>
<sequence length="2150" mass="237462">MQLIMCTLLWVWQTAASQHGRDATPPLTEQDLLKTELRNFRLELARSEMMLLGKLPVPLQRPGRSVDITASNLYHPLSFPTQAGRDRDILLEDVVVDQSFNLPGLTDLEYLEYNGHKFITMVTGDGKAEVYMLNMTTGHFNWTAELDISGESVKQLRYFSAASNCFGEGDPDVRLYCVVLSDYTVRIYNVIMPSFILPETPVQTLHFSSRTRGLHLFHTPQEGPTDPLFLLVLLEKGAMLPTGDGQLTVPVYHWQIDKHSHGQCLFHHMSHNSVVPETGQDAESFLINSEMFLVIAHQSDYWGEVVSRSTVLKYNKHRDVFQHLQSLHVKGAVDVEYFRIGQDPYLALAARSGTAEAATGRLGEMQPSYIFKWNGYNFQELQTISVDRGQKFESISVPGSKKTKLLALVHHGTDHSPQTSIFQYNNQHQQFELAHQQLPVGPGYPADAPADILSFAHHGKSYLAVGHTNWTMLYRLEVADQYLPSSMKVEKQKILDSITELKQNVTELSSSVQALTERVAEDPVSKMGDQVITGTKTFTGNVTIRHLVAKNITVGTTVVDVPERSLYQKRLNSMETMKTQVGTQQEAIESILGRLQDAVAIDTAQEVPRDLVLQDRVVLNGDLTAQKITLETINGVNIPKFQQEVLRLDSEREAEIRGSMEVHGDVFIMGNLNVSGRYSGVDLSLDAMTVATPQNITGLVTFSNNVNIIGDIELTGMLNGVDLSEDVVTLAGNHSITGKKTFLDDLYFRGDIVLANDSTVDNVDIVQLSKNVLTINGDQIITGAKTVTRNLIVDGDLTITGSVNDIDISDMDERVIKLDEPAEVTGHKIFEDDVEVYGDIELSGHLNDVDLQEDLVFHTGPGVITGYKTFSGNVTVLGDLYVTGAVDGTYLSEEVVTLTGDHHIDGIKTFSGGLLMEDVTVEGTVDGVNLRELQENVVTLTTDQVITGPYTFQSGVNITGNLQVSGEVAGVDLSELAEDVIYVDYPDVQEVEGQKIFSEDVNVTEELTVTGTINGFDMEEDFVHRTDNKTITGYKIFIAPITIYGDLTVKGTIDGVNLTKLLQDMVTLSGDQIIRGHKTFSSSVFVDNNLILGEDSRLNGIDLSDDTVLLNSSQTITGTKVFQNGVVVEGAVAVEGCLHVEQEVNSVDLNDLADNRVTLSTDQIITGRMTFHDEVIVEGDAVVNGTVNGLDLQEFVEDMMLSSTPQTVTGRKVFLGQVTVEGDVITNGTVAGVDISELMEEVIYLDEDQPIMGNKVFADPVVVQGDLFVKGLVDGVNITDLQQDMVYSTRQTQVITGTTTFLDGFHVEGDIHVLNMVQGMDISEELWTVSADQVITGQYVFQNNVTVHQDLEIQETVNGLNLSEDVLQWTTLNEPQDLYGDFTFEDTVFVTQDLQVTGTINGVDISECVDNAVMVSGNKVVSGTKHFLRHVTIHGNLFVENVNGVNWTEFVSQIVTIHGDEEITGTKTFLGEVVTNSTVTVHGNMWGGGQVDGVDLTLMQEEAIYLDKQQLVTGCKSFSSPDGMLVEGNIVIHGKVNSINMADVAMMSGAQVITGEKTFLDGIKVKGSIQLTGLLDGVNLLEVEADSLKVSGSQIVRGRKVFLSDVSVTGDVIMADGVQLNGWDVSEEAVMLHTDQHIEATKTFHGKVIVQGDIMVHGQVAGQDLVKLMTDPRLSSDQTIHGNVVFLRDVVFQQEVVINGAVNGVDLEKVMQNHQTCYNTVHKQTVELQEKALQQCQDINTLHYTTKDSMEVIHHFVKAQSFPLHAARSFHSFDMEGETWLAAANFRDDSGFCVPSPLYNWDVNTSQFVPTDSKVTNGARLWHYFNITDRDNSDHFLVIANQALQSCPEGLSANVSQLFKYDVRMKTFTPYQNLTTHGAKDFVSFRLGTDTYLAVANSDDGGRRSTIFKFNQEDQQFELHWSIPTAEAVSVDAFEYNGTQFLVYANSKLFGELQTQVFVYDDEKSQFQSLQIIPTSSAADVVHFVLAGLPHVVVADMYEVGLAGINNYNLHIKVYQWSQDRSEFVWTQTIHFEAASDVAVFHWKNNNYLAAVSLNTAVTVYMQQRCEWFPPCSDHSSPRCTQCPATAHWQPAISGRSSGPTGHQRTGVYTLQGSYDWCHDGDCWQPAVWHCGTATRSGLTRSFTISITLQ</sequence>
<dbReference type="RefSeq" id="XP_019630756.1">
    <property type="nucleotide sequence ID" value="XM_019775197.1"/>
</dbReference>
<dbReference type="InterPro" id="IPR005492">
    <property type="entry name" value="EPTP"/>
</dbReference>
<dbReference type="SMART" id="SM00710">
    <property type="entry name" value="PbH1"/>
    <property type="match status" value="7"/>
</dbReference>
<keyword evidence="4" id="KW-1185">Reference proteome</keyword>
<accession>A0A6P4ZMB8</accession>
<keyword evidence="2" id="KW-0677">Repeat</keyword>
<keyword evidence="1 3" id="KW-0732">Signal</keyword>
<organism evidence="4 5">
    <name type="scientific">Branchiostoma belcheri</name>
    <name type="common">Amphioxus</name>
    <dbReference type="NCBI Taxonomy" id="7741"/>
    <lineage>
        <taxon>Eukaryota</taxon>
        <taxon>Metazoa</taxon>
        <taxon>Chordata</taxon>
        <taxon>Cephalochordata</taxon>
        <taxon>Leptocardii</taxon>
        <taxon>Amphioxiformes</taxon>
        <taxon>Branchiostomatidae</taxon>
        <taxon>Branchiostoma</taxon>
    </lineage>
</organism>
<dbReference type="GO" id="GO:0007165">
    <property type="term" value="P:signal transduction"/>
    <property type="evidence" value="ECO:0007669"/>
    <property type="project" value="TreeGrafter"/>
</dbReference>
<dbReference type="InterPro" id="IPR006626">
    <property type="entry name" value="PbH1"/>
</dbReference>
<proteinExistence type="predicted"/>
<dbReference type="Proteomes" id="UP000515135">
    <property type="component" value="Unplaced"/>
</dbReference>
<protein>
    <submittedName>
        <fullName evidence="5">Uncharacterized protein LOC109474812 isoform X2</fullName>
    </submittedName>
</protein>
<gene>
    <name evidence="5" type="primary">LOC109474812</name>
</gene>
<dbReference type="Pfam" id="PF03736">
    <property type="entry name" value="EPTP"/>
    <property type="match status" value="3"/>
</dbReference>
<dbReference type="PROSITE" id="PS50912">
    <property type="entry name" value="EAR"/>
    <property type="match status" value="5"/>
</dbReference>
<reference evidence="5" key="1">
    <citation type="submission" date="2025-08" db="UniProtKB">
        <authorList>
            <consortium name="RefSeq"/>
        </authorList>
    </citation>
    <scope>IDENTIFICATION</scope>
    <source>
        <tissue evidence="5">Gonad</tissue>
    </source>
</reference>
<dbReference type="OrthoDB" id="10016448at2759"/>
<evidence type="ECO:0000256" key="3">
    <source>
        <dbReference type="SAM" id="SignalP"/>
    </source>
</evidence>
<dbReference type="GeneID" id="109474812"/>
<evidence type="ECO:0000256" key="2">
    <source>
        <dbReference type="ARBA" id="ARBA00022737"/>
    </source>
</evidence>